<reference evidence="11 12" key="1">
    <citation type="submission" date="2015-09" db="EMBL/GenBank/DDBJ databases">
        <title>Draft genome of the scarab beetle Oryctes borbonicus.</title>
        <authorList>
            <person name="Meyer J.M."/>
            <person name="Markov G.V."/>
            <person name="Baskaran P."/>
            <person name="Herrmann M."/>
            <person name="Sommer R.J."/>
            <person name="Roedelsperger C."/>
        </authorList>
    </citation>
    <scope>NUCLEOTIDE SEQUENCE [LARGE SCALE GENOMIC DNA]</scope>
    <source>
        <strain evidence="11">OB123</strain>
        <tissue evidence="11">Whole animal</tissue>
    </source>
</reference>
<protein>
    <recommendedName>
        <fullName evidence="3">Homologous-pairing protein 2 homolog</fullName>
    </recommendedName>
</protein>
<dbReference type="InterPro" id="IPR040661">
    <property type="entry name" value="LZ3wCH"/>
</dbReference>
<evidence type="ECO:0000256" key="2">
    <source>
        <dbReference type="ARBA" id="ARBA00007922"/>
    </source>
</evidence>
<feature type="coiled-coil region" evidence="8">
    <location>
        <begin position="75"/>
        <end position="139"/>
    </location>
</feature>
<dbReference type="Pfam" id="PF07106">
    <property type="entry name" value="WHD_TBPIP"/>
    <property type="match status" value="1"/>
</dbReference>
<keyword evidence="7" id="KW-0469">Meiosis</keyword>
<dbReference type="GO" id="GO:0000709">
    <property type="term" value="P:meiotic joint molecule formation"/>
    <property type="evidence" value="ECO:0007669"/>
    <property type="project" value="TreeGrafter"/>
</dbReference>
<accession>A0A0T6B5V9</accession>
<dbReference type="Gene3D" id="1.10.10.10">
    <property type="entry name" value="Winged helix-like DNA-binding domain superfamily/Winged helix DNA-binding domain"/>
    <property type="match status" value="1"/>
</dbReference>
<evidence type="ECO:0000313" key="11">
    <source>
        <dbReference type="EMBL" id="KRT82493.1"/>
    </source>
</evidence>
<feature type="domain" description="Leucine zipper with capping helix" evidence="10">
    <location>
        <begin position="145"/>
        <end position="200"/>
    </location>
</feature>
<dbReference type="GO" id="GO:0000794">
    <property type="term" value="C:condensed nuclear chromosome"/>
    <property type="evidence" value="ECO:0007669"/>
    <property type="project" value="TreeGrafter"/>
</dbReference>
<dbReference type="GO" id="GO:0120230">
    <property type="term" value="F:recombinase activator activity"/>
    <property type="evidence" value="ECO:0007669"/>
    <property type="project" value="TreeGrafter"/>
</dbReference>
<evidence type="ECO:0000256" key="4">
    <source>
        <dbReference type="ARBA" id="ARBA00023054"/>
    </source>
</evidence>
<evidence type="ECO:0000256" key="5">
    <source>
        <dbReference type="ARBA" id="ARBA00023172"/>
    </source>
</evidence>
<comment type="subcellular location">
    <subcellularLocation>
        <location evidence="1">Nucleus</location>
    </subcellularLocation>
</comment>
<gene>
    <name evidence="11" type="ORF">AMK59_4254</name>
</gene>
<sequence>MATDEVLQFMQIQNRPFSSNDIMQNVNKEHGKTAIQKALDKLVSKNKVFEKSYGKQKVYCVVQEETNSLNLDEDLKKMDREINEITINLKAKDDELQKNLAELSSLQNKITTTEARKNINDLKREIEDLKHKLNDYTENEGNPVTDDEKLKLRKEYEMYVKGYKKRKRMSMEMLDAILEGYPKSKKHLFEEIGIETDEDSGFTFREIVFKN</sequence>
<keyword evidence="4 8" id="KW-0175">Coiled coil</keyword>
<dbReference type="InterPro" id="IPR036388">
    <property type="entry name" value="WH-like_DNA-bd_sf"/>
</dbReference>
<dbReference type="GO" id="GO:0120231">
    <property type="term" value="C:DNA recombinase auxiliary factor complex"/>
    <property type="evidence" value="ECO:0007669"/>
    <property type="project" value="TreeGrafter"/>
</dbReference>
<dbReference type="GO" id="GO:0003690">
    <property type="term" value="F:double-stranded DNA binding"/>
    <property type="evidence" value="ECO:0007669"/>
    <property type="project" value="TreeGrafter"/>
</dbReference>
<name>A0A0T6B5V9_9SCAR</name>
<dbReference type="PANTHER" id="PTHR15938:SF0">
    <property type="entry name" value="HOMOLOGOUS-PAIRING PROTEIN 2 HOMOLOG"/>
    <property type="match status" value="1"/>
</dbReference>
<evidence type="ECO:0000259" key="9">
    <source>
        <dbReference type="Pfam" id="PF07106"/>
    </source>
</evidence>
<evidence type="ECO:0000259" key="10">
    <source>
        <dbReference type="Pfam" id="PF18517"/>
    </source>
</evidence>
<feature type="domain" description="Homologous-pairing protein 2 winged helix" evidence="9">
    <location>
        <begin position="4"/>
        <end position="61"/>
    </location>
</feature>
<dbReference type="GO" id="GO:0010774">
    <property type="term" value="P:meiotic strand invasion involved in reciprocal meiotic recombination"/>
    <property type="evidence" value="ECO:0007669"/>
    <property type="project" value="TreeGrafter"/>
</dbReference>
<dbReference type="OrthoDB" id="272266at2759"/>
<comment type="caution">
    <text evidence="11">The sequence shown here is derived from an EMBL/GenBank/DDBJ whole genome shotgun (WGS) entry which is preliminary data.</text>
</comment>
<keyword evidence="5" id="KW-0233">DNA recombination</keyword>
<dbReference type="PANTHER" id="PTHR15938">
    <property type="entry name" value="TBP-1 INTERACTING PROTEIN"/>
    <property type="match status" value="1"/>
</dbReference>
<evidence type="ECO:0000256" key="6">
    <source>
        <dbReference type="ARBA" id="ARBA00023242"/>
    </source>
</evidence>
<evidence type="ECO:0000256" key="8">
    <source>
        <dbReference type="SAM" id="Coils"/>
    </source>
</evidence>
<dbReference type="AlphaFoldDB" id="A0A0T6B5V9"/>
<evidence type="ECO:0000256" key="1">
    <source>
        <dbReference type="ARBA" id="ARBA00004123"/>
    </source>
</evidence>
<dbReference type="Pfam" id="PF18517">
    <property type="entry name" value="LZ3wCH"/>
    <property type="match status" value="1"/>
</dbReference>
<keyword evidence="6" id="KW-0539">Nucleus</keyword>
<keyword evidence="12" id="KW-1185">Reference proteome</keyword>
<dbReference type="InterPro" id="IPR010776">
    <property type="entry name" value="Hop2_WH_dom"/>
</dbReference>
<dbReference type="Proteomes" id="UP000051574">
    <property type="component" value="Unassembled WGS sequence"/>
</dbReference>
<evidence type="ECO:0000256" key="3">
    <source>
        <dbReference type="ARBA" id="ARBA00016093"/>
    </source>
</evidence>
<evidence type="ECO:0000256" key="7">
    <source>
        <dbReference type="ARBA" id="ARBA00023254"/>
    </source>
</evidence>
<proteinExistence type="inferred from homology"/>
<evidence type="ECO:0000313" key="12">
    <source>
        <dbReference type="Proteomes" id="UP000051574"/>
    </source>
</evidence>
<dbReference type="EMBL" id="LJIG01009731">
    <property type="protein sequence ID" value="KRT82493.1"/>
    <property type="molecule type" value="Genomic_DNA"/>
</dbReference>
<organism evidence="11 12">
    <name type="scientific">Oryctes borbonicus</name>
    <dbReference type="NCBI Taxonomy" id="1629725"/>
    <lineage>
        <taxon>Eukaryota</taxon>
        <taxon>Metazoa</taxon>
        <taxon>Ecdysozoa</taxon>
        <taxon>Arthropoda</taxon>
        <taxon>Hexapoda</taxon>
        <taxon>Insecta</taxon>
        <taxon>Pterygota</taxon>
        <taxon>Neoptera</taxon>
        <taxon>Endopterygota</taxon>
        <taxon>Coleoptera</taxon>
        <taxon>Polyphaga</taxon>
        <taxon>Scarabaeiformia</taxon>
        <taxon>Scarabaeidae</taxon>
        <taxon>Dynastinae</taxon>
        <taxon>Oryctes</taxon>
    </lineage>
</organism>
<dbReference type="GO" id="GO:0007129">
    <property type="term" value="P:homologous chromosome pairing at meiosis"/>
    <property type="evidence" value="ECO:0007669"/>
    <property type="project" value="TreeGrafter"/>
</dbReference>
<comment type="similarity">
    <text evidence="2">Belongs to the HOP2 family.</text>
</comment>